<protein>
    <submittedName>
        <fullName evidence="3">AAA family ATPase</fullName>
    </submittedName>
</protein>
<evidence type="ECO:0000313" key="4">
    <source>
        <dbReference type="Proteomes" id="UP001139646"/>
    </source>
</evidence>
<dbReference type="PANTHER" id="PTHR32114:SF2">
    <property type="entry name" value="ABC TRANSPORTER ABCH.3"/>
    <property type="match status" value="1"/>
</dbReference>
<dbReference type="Gene3D" id="3.40.50.300">
    <property type="entry name" value="P-loop containing nucleotide triphosphate hydrolases"/>
    <property type="match status" value="2"/>
</dbReference>
<keyword evidence="4" id="KW-1185">Reference proteome</keyword>
<sequence length="1161" mass="131134">MKILRLRFENINALKNAWQLDFTQPPFDSNGLFAITGATGAGKTTILDAICLALYHQTPRLTVSKKQNQLMTHFTTHCMAEVEFEVKGQGYRAFWSQKRARNKVDGNLLEPTAELALLDGTIIAEKLKTVRTKIAEITGLDFSRFTKSMMLSQGEFAAFLNAAANDRAQLLEQLTGTQIYGEISKQVFENHKQAEKSLQLIQAKSEGVTLLTEQELNDLRSQEADVTNLNQVAMLEQSSYLALKDTVILSQAYKKQETQLCELLAQRKQAEEKVTAGNQVIKEKLKAQEAQQAQHKKIEIQLINTILPIEHDISAMSTQLSQVLANEVEQTKESELLIEKQKKIQSEHKQLSKEVDELQQYITEHEPLTNVKEKLPLWHNQVDQLAKINVTLVQKTQQLDSIKNKTQQLLDEQKNHAIALSENAERLTEQQKQEKVLNTSQQEWVNKHTALLDSVGMTQQTLSPESLNVKVNLCQQKQTIFVQALQLANRYKALQQEQTQLTNKKESISPTQDGIKLQLTDLRNKFSNAKQQKLDVETLIAQQQTIMALSDHRAKLQADQPCPLCGSLEHPAISQYQAINLDEHQNRLHALNNDLNQLEEQGKALAQQENQLDAELNAISDRINRINIEKQELTLAFSSLEQTQSQANSFTQIDITDVTEIQKAHTVVNSQIIQLTEFQQTFSQLLQQTQQAEQDVQKTKQILDQAQYQRSLIETNLNHSIQDSTDQTNLMTQLTLEQSALQKDLLTSVKTMQLNKIPQLSIDFNNELALLKSDHWLQHIAQQVSLLEQKLVAQQNLFTRLNTIEQTDIVLSEQVAQVTKQLISVANQITTLKTQLIDKNKLRVTAFSQLGFVDINEQSSDFIRNLLNDEADQLKAVLIQLQSEQHSIEANLQQLLGQEKSAKQHLIEQEQAITKAEELLNSIIKKTQGDLEQLKTLSLGDIELALKNYNDRIKNQQILLGQIQQAISHDQQSRLNQQTLLAQIKTEQARLDELSYLNMLIGSADGAKFRKFAQGLTLNHLVYLANEQLNKLDGRYQLQCQQRDNLSLEVLDTWQGDSIRDTKTLSGGESFLVSLALALALSDLVSNKTSIDSLFLDEGFGTLDNDTLEVALVALDNLNASGKMIGIISHVEALKERIDVQVKVEKQSGLGISTLDHQFAL</sequence>
<dbReference type="Proteomes" id="UP001139646">
    <property type="component" value="Unassembled WGS sequence"/>
</dbReference>
<dbReference type="PANTHER" id="PTHR32114">
    <property type="entry name" value="ABC TRANSPORTER ABCH.3"/>
    <property type="match status" value="1"/>
</dbReference>
<evidence type="ECO:0000259" key="2">
    <source>
        <dbReference type="Pfam" id="PF13476"/>
    </source>
</evidence>
<feature type="coiled-coil region" evidence="1">
    <location>
        <begin position="392"/>
        <end position="430"/>
    </location>
</feature>
<dbReference type="Pfam" id="PF13558">
    <property type="entry name" value="SbcC_Walker_B"/>
    <property type="match status" value="1"/>
</dbReference>
<dbReference type="InterPro" id="IPR038729">
    <property type="entry name" value="Rad50/SbcC_AAA"/>
</dbReference>
<reference evidence="3" key="1">
    <citation type="submission" date="2022-01" db="EMBL/GenBank/DDBJ databases">
        <title>Colwellia maritima, isolated from seawater.</title>
        <authorList>
            <person name="Kristyanto S."/>
            <person name="Jung J."/>
            <person name="Jeon C.O."/>
        </authorList>
    </citation>
    <scope>NUCLEOTIDE SEQUENCE</scope>
    <source>
        <strain evidence="3">MSW7</strain>
    </source>
</reference>
<evidence type="ECO:0000256" key="1">
    <source>
        <dbReference type="SAM" id="Coils"/>
    </source>
</evidence>
<keyword evidence="1" id="KW-0175">Coiled coil</keyword>
<accession>A0ABS9X2A1</accession>
<dbReference type="InterPro" id="IPR027417">
    <property type="entry name" value="P-loop_NTPase"/>
</dbReference>
<organism evidence="3 4">
    <name type="scientific">Colwellia maritima</name>
    <dbReference type="NCBI Taxonomy" id="2912588"/>
    <lineage>
        <taxon>Bacteria</taxon>
        <taxon>Pseudomonadati</taxon>
        <taxon>Pseudomonadota</taxon>
        <taxon>Gammaproteobacteria</taxon>
        <taxon>Alteromonadales</taxon>
        <taxon>Colwelliaceae</taxon>
        <taxon>Colwellia</taxon>
    </lineage>
</organism>
<feature type="coiled-coil region" evidence="1">
    <location>
        <begin position="675"/>
        <end position="709"/>
    </location>
</feature>
<evidence type="ECO:0000313" key="3">
    <source>
        <dbReference type="EMBL" id="MCI2284304.1"/>
    </source>
</evidence>
<name>A0ABS9X2A1_9GAMM</name>
<feature type="coiled-coil region" evidence="1">
    <location>
        <begin position="864"/>
        <end position="966"/>
    </location>
</feature>
<proteinExistence type="predicted"/>
<gene>
    <name evidence="3" type="ORF">L3081_14080</name>
</gene>
<dbReference type="SUPFAM" id="SSF52540">
    <property type="entry name" value="P-loop containing nucleoside triphosphate hydrolases"/>
    <property type="match status" value="2"/>
</dbReference>
<dbReference type="RefSeq" id="WP_242286747.1">
    <property type="nucleotide sequence ID" value="NZ_JAKKSL010000002.1"/>
</dbReference>
<dbReference type="Pfam" id="PF13476">
    <property type="entry name" value="AAA_23"/>
    <property type="match status" value="1"/>
</dbReference>
<feature type="coiled-coil region" evidence="1">
    <location>
        <begin position="581"/>
        <end position="643"/>
    </location>
</feature>
<comment type="caution">
    <text evidence="3">The sequence shown here is derived from an EMBL/GenBank/DDBJ whole genome shotgun (WGS) entry which is preliminary data.</text>
</comment>
<feature type="domain" description="Rad50/SbcC-type AAA" evidence="2">
    <location>
        <begin position="5"/>
        <end position="204"/>
    </location>
</feature>
<dbReference type="EMBL" id="JAKKSL010000002">
    <property type="protein sequence ID" value="MCI2284304.1"/>
    <property type="molecule type" value="Genomic_DNA"/>
</dbReference>